<reference evidence="3" key="1">
    <citation type="submission" date="2018-06" db="EMBL/GenBank/DDBJ databases">
        <authorList>
            <person name="Zhirakovskaya E."/>
        </authorList>
    </citation>
    <scope>NUCLEOTIDE SEQUENCE</scope>
</reference>
<dbReference type="Pfam" id="PF00033">
    <property type="entry name" value="Cytochrome_B"/>
    <property type="match status" value="1"/>
</dbReference>
<dbReference type="GO" id="GO:0016491">
    <property type="term" value="F:oxidoreductase activity"/>
    <property type="evidence" value="ECO:0007669"/>
    <property type="project" value="InterPro"/>
</dbReference>
<feature type="domain" description="Cytochrome b/b6 N-terminal region profile" evidence="2">
    <location>
        <begin position="19"/>
        <end position="231"/>
    </location>
</feature>
<dbReference type="GO" id="GO:0016020">
    <property type="term" value="C:membrane"/>
    <property type="evidence" value="ECO:0007669"/>
    <property type="project" value="InterPro"/>
</dbReference>
<sequence length="231" mass="25959">MSALRFGPVEIKNRLAIKAFKAIDDRFGIKEILDDEVFEKIAPSHLNFWSCFGGISFFLFISQVVTGMLLMIYYQPSVSQAHASVAMIMNEVPFGWLIRGIHVWGSSLMLVTIGIHMAKIYISGIYKAPRELNWVIGVCLFLMTLNLSFTGYLLPWTQLSYWATVVGTEIPSAIPVIGEYIRFVLRGGEDIGQMTLTRFFAIHVIILPFVTAGLITLHLMQIRRQGISGPL</sequence>
<dbReference type="InterPro" id="IPR005797">
    <property type="entry name" value="Cyt_b/b6_N"/>
</dbReference>
<feature type="transmembrane region" description="Helical" evidence="1">
    <location>
        <begin position="94"/>
        <end position="122"/>
    </location>
</feature>
<feature type="transmembrane region" description="Helical" evidence="1">
    <location>
        <begin position="200"/>
        <end position="220"/>
    </location>
</feature>
<dbReference type="InterPro" id="IPR027387">
    <property type="entry name" value="Cytb/b6-like_sf"/>
</dbReference>
<keyword evidence="1" id="KW-0472">Membrane</keyword>
<evidence type="ECO:0000256" key="1">
    <source>
        <dbReference type="SAM" id="Phobius"/>
    </source>
</evidence>
<evidence type="ECO:0000313" key="3">
    <source>
        <dbReference type="EMBL" id="VAX15300.1"/>
    </source>
</evidence>
<gene>
    <name evidence="3" type="ORF">MNBD_NITROSPINAE03-566</name>
</gene>
<dbReference type="Gene3D" id="1.20.810.10">
    <property type="entry name" value="Cytochrome Bc1 Complex, Chain C"/>
    <property type="match status" value="1"/>
</dbReference>
<dbReference type="AlphaFoldDB" id="A0A3B1BX90"/>
<dbReference type="SUPFAM" id="SSF81342">
    <property type="entry name" value="Transmembrane di-heme cytochromes"/>
    <property type="match status" value="1"/>
</dbReference>
<dbReference type="PANTHER" id="PTHR19271">
    <property type="entry name" value="CYTOCHROME B"/>
    <property type="match status" value="1"/>
</dbReference>
<evidence type="ECO:0000259" key="2">
    <source>
        <dbReference type="PROSITE" id="PS51002"/>
    </source>
</evidence>
<proteinExistence type="predicted"/>
<keyword evidence="1" id="KW-1133">Transmembrane helix</keyword>
<feature type="transmembrane region" description="Helical" evidence="1">
    <location>
        <begin position="134"/>
        <end position="154"/>
    </location>
</feature>
<dbReference type="PIRSF" id="PIRSF000032">
    <property type="entry name" value="Cytochrome_b6"/>
    <property type="match status" value="1"/>
</dbReference>
<dbReference type="GO" id="GO:0009055">
    <property type="term" value="F:electron transfer activity"/>
    <property type="evidence" value="ECO:0007669"/>
    <property type="project" value="InterPro"/>
</dbReference>
<name>A0A3B1BX90_9ZZZZ</name>
<dbReference type="GO" id="GO:0022904">
    <property type="term" value="P:respiratory electron transport chain"/>
    <property type="evidence" value="ECO:0007669"/>
    <property type="project" value="InterPro"/>
</dbReference>
<dbReference type="InterPro" id="IPR048259">
    <property type="entry name" value="Cytochrome_b_N_euk/bac"/>
</dbReference>
<accession>A0A3B1BX90</accession>
<protein>
    <submittedName>
        <fullName evidence="3">Menaquinone-cytochrome c reductase, cytochrome B subunit</fullName>
    </submittedName>
</protein>
<organism evidence="3">
    <name type="scientific">hydrothermal vent metagenome</name>
    <dbReference type="NCBI Taxonomy" id="652676"/>
    <lineage>
        <taxon>unclassified sequences</taxon>
        <taxon>metagenomes</taxon>
        <taxon>ecological metagenomes</taxon>
    </lineage>
</organism>
<dbReference type="PANTHER" id="PTHR19271:SF16">
    <property type="entry name" value="CYTOCHROME B"/>
    <property type="match status" value="1"/>
</dbReference>
<keyword evidence="1" id="KW-0812">Transmembrane</keyword>
<feature type="transmembrane region" description="Helical" evidence="1">
    <location>
        <begin position="48"/>
        <end position="74"/>
    </location>
</feature>
<dbReference type="InterPro" id="IPR016174">
    <property type="entry name" value="Di-haem_cyt_TM"/>
</dbReference>
<dbReference type="PROSITE" id="PS51002">
    <property type="entry name" value="CYTB_NTER"/>
    <property type="match status" value="1"/>
</dbReference>
<dbReference type="EMBL" id="UOGB01000013">
    <property type="protein sequence ID" value="VAX15300.1"/>
    <property type="molecule type" value="Genomic_DNA"/>
</dbReference>
<dbReference type="CDD" id="cd00284">
    <property type="entry name" value="Cytochrome_b_N"/>
    <property type="match status" value="1"/>
</dbReference>